<feature type="transmembrane region" description="Helical" evidence="1">
    <location>
        <begin position="12"/>
        <end position="41"/>
    </location>
</feature>
<protein>
    <submittedName>
        <fullName evidence="2">Uncharacterized protein</fullName>
    </submittedName>
</protein>
<proteinExistence type="predicted"/>
<organism evidence="2 3">
    <name type="scientific">Okeanomitos corallinicola TIOX110</name>
    <dbReference type="NCBI Taxonomy" id="3133117"/>
    <lineage>
        <taxon>Bacteria</taxon>
        <taxon>Bacillati</taxon>
        <taxon>Cyanobacteriota</taxon>
        <taxon>Cyanophyceae</taxon>
        <taxon>Nostocales</taxon>
        <taxon>Aphanizomenonaceae</taxon>
        <taxon>Okeanomitos</taxon>
    </lineage>
</organism>
<evidence type="ECO:0000256" key="1">
    <source>
        <dbReference type="SAM" id="Phobius"/>
    </source>
</evidence>
<keyword evidence="3" id="KW-1185">Reference proteome</keyword>
<name>A0ABZ2UMD8_9CYAN</name>
<feature type="transmembrane region" description="Helical" evidence="1">
    <location>
        <begin position="47"/>
        <end position="73"/>
    </location>
</feature>
<dbReference type="Proteomes" id="UP001483337">
    <property type="component" value="Chromosome"/>
</dbReference>
<reference evidence="2 3" key="1">
    <citation type="submission" date="2024-04" db="EMBL/GenBank/DDBJ databases">
        <title>Okeanomitos corallinicola gen. &amp; sp. nov. (Nostocales, Cyanobacteria), a new toxic marine heterocyst-forming cyanobacterium from a coral reef.</title>
        <authorList>
            <person name="Li H."/>
            <person name="Li R."/>
            <person name="Kang J."/>
            <person name="Hii K.S."/>
            <person name="Mohamed H.F."/>
            <person name="Xu X."/>
            <person name="Luo Z."/>
        </authorList>
    </citation>
    <scope>NUCLEOTIDE SEQUENCE [LARGE SCALE GENOMIC DNA]</scope>
    <source>
        <strain evidence="2 3">TIOX110</strain>
    </source>
</reference>
<evidence type="ECO:0000313" key="3">
    <source>
        <dbReference type="Proteomes" id="UP001483337"/>
    </source>
</evidence>
<dbReference type="RefSeq" id="WP_353929452.1">
    <property type="nucleotide sequence ID" value="NZ_CP150886.1"/>
</dbReference>
<gene>
    <name evidence="2" type="ORF">WJM97_14155</name>
</gene>
<keyword evidence="1" id="KW-0472">Membrane</keyword>
<dbReference type="EMBL" id="CP150886">
    <property type="protein sequence ID" value="WZB86538.1"/>
    <property type="molecule type" value="Genomic_DNA"/>
</dbReference>
<keyword evidence="1" id="KW-0812">Transmembrane</keyword>
<keyword evidence="1" id="KW-1133">Transmembrane helix</keyword>
<evidence type="ECO:0000313" key="2">
    <source>
        <dbReference type="EMBL" id="WZB86538.1"/>
    </source>
</evidence>
<sequence length="141" mass="14748">MNFDELAKKLGGLGLPGVILVILTVTSAGSNAAVVATLTAIGGPFGIVGGIGLLGLTTIIGDAVSSFGLEAIVKAIYSERKKTEPLRGILKEIQDLPISDDLKIKLTDHLNSETTTEAEVVEKPKTVEIVDEHEEATVVVE</sequence>
<accession>A0ABZ2UMD8</accession>